<feature type="domain" description="N-acetyltransferase" evidence="1">
    <location>
        <begin position="12"/>
        <end position="171"/>
    </location>
</feature>
<dbReference type="SUPFAM" id="SSF55729">
    <property type="entry name" value="Acyl-CoA N-acyltransferases (Nat)"/>
    <property type="match status" value="1"/>
</dbReference>
<dbReference type="PANTHER" id="PTHR43792:SF16">
    <property type="entry name" value="N-ACETYLTRANSFERASE DOMAIN-CONTAINING PROTEIN"/>
    <property type="match status" value="1"/>
</dbReference>
<dbReference type="EMBL" id="VHSH01000001">
    <property type="protein sequence ID" value="TQV83448.1"/>
    <property type="molecule type" value="Genomic_DNA"/>
</dbReference>
<reference evidence="2 3" key="1">
    <citation type="submission" date="2019-06" db="EMBL/GenBank/DDBJ databases">
        <title>Whole genome sequence for Rhodospirillaceae sp. R148.</title>
        <authorList>
            <person name="Wang G."/>
        </authorList>
    </citation>
    <scope>NUCLEOTIDE SEQUENCE [LARGE SCALE GENOMIC DNA]</scope>
    <source>
        <strain evidence="2 3">R148</strain>
    </source>
</reference>
<evidence type="ECO:0000313" key="2">
    <source>
        <dbReference type="EMBL" id="TQV83448.1"/>
    </source>
</evidence>
<dbReference type="PANTHER" id="PTHR43792">
    <property type="entry name" value="GNAT FAMILY, PUTATIVE (AFU_ORTHOLOGUE AFUA_3G00765)-RELATED-RELATED"/>
    <property type="match status" value="1"/>
</dbReference>
<accession>A0A545U1V9</accession>
<dbReference type="GO" id="GO:0016747">
    <property type="term" value="F:acyltransferase activity, transferring groups other than amino-acyl groups"/>
    <property type="evidence" value="ECO:0007669"/>
    <property type="project" value="InterPro"/>
</dbReference>
<dbReference type="OrthoDB" id="6293260at2"/>
<keyword evidence="3" id="KW-1185">Reference proteome</keyword>
<proteinExistence type="predicted"/>
<dbReference type="InterPro" id="IPR016181">
    <property type="entry name" value="Acyl_CoA_acyltransferase"/>
</dbReference>
<dbReference type="Gene3D" id="3.40.630.30">
    <property type="match status" value="1"/>
</dbReference>
<dbReference type="InterPro" id="IPR051531">
    <property type="entry name" value="N-acetyltransferase"/>
</dbReference>
<dbReference type="InterPro" id="IPR000182">
    <property type="entry name" value="GNAT_dom"/>
</dbReference>
<comment type="caution">
    <text evidence="2">The sequence shown here is derived from an EMBL/GenBank/DDBJ whole genome shotgun (WGS) entry which is preliminary data.</text>
</comment>
<name>A0A545U1V9_9PROT</name>
<dbReference type="Proteomes" id="UP000315252">
    <property type="component" value="Unassembled WGS sequence"/>
</dbReference>
<evidence type="ECO:0000259" key="1">
    <source>
        <dbReference type="PROSITE" id="PS51186"/>
    </source>
</evidence>
<dbReference type="AlphaFoldDB" id="A0A545U1V9"/>
<dbReference type="Pfam" id="PF13302">
    <property type="entry name" value="Acetyltransf_3"/>
    <property type="match status" value="1"/>
</dbReference>
<organism evidence="2 3">
    <name type="scientific">Denitrobaculum tricleocarpae</name>
    <dbReference type="NCBI Taxonomy" id="2591009"/>
    <lineage>
        <taxon>Bacteria</taxon>
        <taxon>Pseudomonadati</taxon>
        <taxon>Pseudomonadota</taxon>
        <taxon>Alphaproteobacteria</taxon>
        <taxon>Rhodospirillales</taxon>
        <taxon>Rhodospirillaceae</taxon>
        <taxon>Denitrobaculum</taxon>
    </lineage>
</organism>
<evidence type="ECO:0000313" key="3">
    <source>
        <dbReference type="Proteomes" id="UP000315252"/>
    </source>
</evidence>
<dbReference type="PROSITE" id="PS51186">
    <property type="entry name" value="GNAT"/>
    <property type="match status" value="1"/>
</dbReference>
<keyword evidence="2" id="KW-0808">Transferase</keyword>
<sequence>MTESCEEIVPRITLRPLKPENARNFALLLGGVTRPASMMARLPHPCTRSSAQDWIEAHSTADSWAFGIFRNRDRNFLGAVALNTAEAVPELGYWVGRPYWSCGYATEAVHAIQRIAADRGITRLAAETFAQNQASQRVLLKAGFRPEGAVPRDFPAAQGTNDVYRYEKDLRCSHSFFARAAGTGENPTIEPKKTAELAALNRSLAVDTAGVFTATARLHTAHNTE</sequence>
<protein>
    <submittedName>
        <fullName evidence="2">GNAT family N-acetyltransferase</fullName>
    </submittedName>
</protein>
<gene>
    <name evidence="2" type="ORF">FKG95_02325</name>
</gene>